<gene>
    <name evidence="2" type="ORF">GCM10008956_31950</name>
</gene>
<dbReference type="GO" id="GO:0015969">
    <property type="term" value="P:guanosine tetraphosphate metabolic process"/>
    <property type="evidence" value="ECO:0007669"/>
    <property type="project" value="InterPro"/>
</dbReference>
<proteinExistence type="predicted"/>
<evidence type="ECO:0000313" key="2">
    <source>
        <dbReference type="EMBL" id="GGM53561.1"/>
    </source>
</evidence>
<dbReference type="Gene3D" id="1.10.287.860">
    <property type="entry name" value="Nucleotidyltransferase"/>
    <property type="match status" value="1"/>
</dbReference>
<dbReference type="InterPro" id="IPR043519">
    <property type="entry name" value="NT_sf"/>
</dbReference>
<name>A0A8H9GRU4_9DEIO</name>
<evidence type="ECO:0000259" key="1">
    <source>
        <dbReference type="SMART" id="SM00954"/>
    </source>
</evidence>
<dbReference type="Pfam" id="PF04607">
    <property type="entry name" value="RelA_SpoT"/>
    <property type="match status" value="1"/>
</dbReference>
<dbReference type="InterPro" id="IPR007685">
    <property type="entry name" value="RelA_SpoT"/>
</dbReference>
<dbReference type="EMBL" id="BMQG01000014">
    <property type="protein sequence ID" value="GGM53561.1"/>
    <property type="molecule type" value="Genomic_DNA"/>
</dbReference>
<dbReference type="Gene3D" id="3.30.460.10">
    <property type="entry name" value="Beta Polymerase, domain 2"/>
    <property type="match status" value="1"/>
</dbReference>
<organism evidence="2 3">
    <name type="scientific">Deinococcus arenae</name>
    <dbReference type="NCBI Taxonomy" id="1452751"/>
    <lineage>
        <taxon>Bacteria</taxon>
        <taxon>Thermotogati</taxon>
        <taxon>Deinococcota</taxon>
        <taxon>Deinococci</taxon>
        <taxon>Deinococcales</taxon>
        <taxon>Deinococcaceae</taxon>
        <taxon>Deinococcus</taxon>
    </lineage>
</organism>
<dbReference type="PANTHER" id="PTHR41773">
    <property type="entry name" value="GTP PYROPHOSPHATASE-RELATED"/>
    <property type="match status" value="1"/>
</dbReference>
<accession>A0A8H9GRU4</accession>
<dbReference type="AlphaFoldDB" id="A0A8H9GRU4"/>
<feature type="domain" description="RelA/SpoT" evidence="1">
    <location>
        <begin position="46"/>
        <end position="172"/>
    </location>
</feature>
<dbReference type="SUPFAM" id="SSF81301">
    <property type="entry name" value="Nucleotidyltransferase"/>
    <property type="match status" value="1"/>
</dbReference>
<dbReference type="Proteomes" id="UP000600547">
    <property type="component" value="Unassembled WGS sequence"/>
</dbReference>
<dbReference type="RefSeq" id="WP_110832241.1">
    <property type="nucleotide sequence ID" value="NZ_BMQG01000014.1"/>
</dbReference>
<protein>
    <recommendedName>
        <fullName evidence="1">RelA/SpoT domain-containing protein</fullName>
    </recommendedName>
</protein>
<reference evidence="3" key="1">
    <citation type="journal article" date="2019" name="Int. J. Syst. Evol. Microbiol.">
        <title>The Global Catalogue of Microorganisms (GCM) 10K type strain sequencing project: providing services to taxonomists for standard genome sequencing and annotation.</title>
        <authorList>
            <consortium name="The Broad Institute Genomics Platform"/>
            <consortium name="The Broad Institute Genome Sequencing Center for Infectious Disease"/>
            <person name="Wu L."/>
            <person name="Ma J."/>
        </authorList>
    </citation>
    <scope>NUCLEOTIDE SEQUENCE [LARGE SCALE GENOMIC DNA]</scope>
    <source>
        <strain evidence="3">JCM 31047</strain>
    </source>
</reference>
<sequence length="360" mass="42116">MTISPHHIDDFYENKKNDYEYLLANCIQLINNLFRCENITAHSVSGRIKSKRSLQEKIARKGKYLSLDEITDLMGIRIISYFYDDLDKIARLIEDNFAIDRINSIDKRKAMDPDRFGYMSMHYVVSLSDERLALRENHNFKDLKFEIQVRTVLQHGWAEVEHDLGYKLKSEIPDHVRRKFSQAASLLELSDRLFSEIREEIKIHEDMIAKRIESDLDTPINIDNLTAYLNSERYANYIRHNINYNDVIVNFNSEKRVKVTEDFAKASGFKTLKDLDQFLIENSQIIHLMLSLGYTEKENIAPAIIYQLAVLVKGFSKGKDFFTNRLKTDSAKKTYDNLHEYYDIACKISKTQPSLDESIN</sequence>
<comment type="caution">
    <text evidence="2">The sequence shown here is derived from an EMBL/GenBank/DDBJ whole genome shotgun (WGS) entry which is preliminary data.</text>
</comment>
<dbReference type="CDD" id="cd05399">
    <property type="entry name" value="NT_Rel-Spo_like"/>
    <property type="match status" value="1"/>
</dbReference>
<evidence type="ECO:0000313" key="3">
    <source>
        <dbReference type="Proteomes" id="UP000600547"/>
    </source>
</evidence>
<dbReference type="PANTHER" id="PTHR41773:SF1">
    <property type="entry name" value="RELA_SPOT DOMAIN-CONTAINING PROTEIN"/>
    <property type="match status" value="1"/>
</dbReference>
<dbReference type="SMART" id="SM00954">
    <property type="entry name" value="RelA_SpoT"/>
    <property type="match status" value="1"/>
</dbReference>
<keyword evidence="3" id="KW-1185">Reference proteome</keyword>